<dbReference type="GO" id="GO:0016020">
    <property type="term" value="C:membrane"/>
    <property type="evidence" value="ECO:0007669"/>
    <property type="project" value="UniProtKB-SubCell"/>
</dbReference>
<feature type="compositionally biased region" description="Basic and acidic residues" evidence="2">
    <location>
        <begin position="109"/>
        <end position="141"/>
    </location>
</feature>
<gene>
    <name evidence="4" type="ORF">BUALT_Bualt02G0039600</name>
</gene>
<dbReference type="EMBL" id="WHWC01000002">
    <property type="protein sequence ID" value="KAG8387615.1"/>
    <property type="molecule type" value="Genomic_DNA"/>
</dbReference>
<dbReference type="GO" id="GO:0046872">
    <property type="term" value="F:metal ion binding"/>
    <property type="evidence" value="ECO:0007669"/>
    <property type="project" value="InterPro"/>
</dbReference>
<evidence type="ECO:0000313" key="4">
    <source>
        <dbReference type="EMBL" id="KAG8387615.1"/>
    </source>
</evidence>
<dbReference type="InterPro" id="IPR006121">
    <property type="entry name" value="HMA_dom"/>
</dbReference>
<evidence type="ECO:0000313" key="5">
    <source>
        <dbReference type="Proteomes" id="UP000826271"/>
    </source>
</evidence>
<dbReference type="Pfam" id="PF00403">
    <property type="entry name" value="HMA"/>
    <property type="match status" value="2"/>
</dbReference>
<keyword evidence="5" id="KW-1185">Reference proteome</keyword>
<feature type="compositionally biased region" description="Low complexity" evidence="2">
    <location>
        <begin position="94"/>
        <end position="108"/>
    </location>
</feature>
<name>A0AAV6Y8F0_9LAMI</name>
<dbReference type="InterPro" id="IPR036163">
    <property type="entry name" value="HMA_dom_sf"/>
</dbReference>
<protein>
    <recommendedName>
        <fullName evidence="3">HMA domain-containing protein</fullName>
    </recommendedName>
</protein>
<feature type="domain" description="HMA" evidence="3">
    <location>
        <begin position="144"/>
        <end position="207"/>
    </location>
</feature>
<feature type="region of interest" description="Disordered" evidence="2">
    <location>
        <begin position="1"/>
        <end position="24"/>
    </location>
</feature>
<feature type="compositionally biased region" description="Basic and acidic residues" evidence="2">
    <location>
        <begin position="1"/>
        <end position="22"/>
    </location>
</feature>
<feature type="compositionally biased region" description="Basic and acidic residues" evidence="2">
    <location>
        <begin position="209"/>
        <end position="222"/>
    </location>
</feature>
<feature type="region of interest" description="Disordered" evidence="2">
    <location>
        <begin position="209"/>
        <end position="285"/>
    </location>
</feature>
<accession>A0AAV6Y8F0</accession>
<comment type="subcellular location">
    <subcellularLocation>
        <location evidence="1">Membrane</location>
        <topology evidence="1">Peripheral membrane protein</topology>
    </subcellularLocation>
</comment>
<reference evidence="4" key="1">
    <citation type="submission" date="2019-10" db="EMBL/GenBank/DDBJ databases">
        <authorList>
            <person name="Zhang R."/>
            <person name="Pan Y."/>
            <person name="Wang J."/>
            <person name="Ma R."/>
            <person name="Yu S."/>
        </authorList>
    </citation>
    <scope>NUCLEOTIDE SEQUENCE</scope>
    <source>
        <strain evidence="4">LA-IB0</strain>
        <tissue evidence="4">Leaf</tissue>
    </source>
</reference>
<dbReference type="SUPFAM" id="SSF55008">
    <property type="entry name" value="HMA, heavy metal-associated domain"/>
    <property type="match status" value="2"/>
</dbReference>
<feature type="domain" description="HMA" evidence="3">
    <location>
        <begin position="25"/>
        <end position="86"/>
    </location>
</feature>
<dbReference type="PROSITE" id="PS50846">
    <property type="entry name" value="HMA_2"/>
    <property type="match status" value="2"/>
</dbReference>
<organism evidence="4 5">
    <name type="scientific">Buddleja alternifolia</name>
    <dbReference type="NCBI Taxonomy" id="168488"/>
    <lineage>
        <taxon>Eukaryota</taxon>
        <taxon>Viridiplantae</taxon>
        <taxon>Streptophyta</taxon>
        <taxon>Embryophyta</taxon>
        <taxon>Tracheophyta</taxon>
        <taxon>Spermatophyta</taxon>
        <taxon>Magnoliopsida</taxon>
        <taxon>eudicotyledons</taxon>
        <taxon>Gunneridae</taxon>
        <taxon>Pentapetalae</taxon>
        <taxon>asterids</taxon>
        <taxon>lamiids</taxon>
        <taxon>Lamiales</taxon>
        <taxon>Scrophulariaceae</taxon>
        <taxon>Buddlejeae</taxon>
        <taxon>Buddleja</taxon>
    </lineage>
</organism>
<dbReference type="Gene3D" id="3.30.70.100">
    <property type="match status" value="2"/>
</dbReference>
<dbReference type="PANTHER" id="PTHR46413:SF34">
    <property type="entry name" value="HEAVY METAL-ASSOCIATED ISOPRENYLATED PLANT PROTEIN 3-LIKE"/>
    <property type="match status" value="1"/>
</dbReference>
<dbReference type="PANTHER" id="PTHR46413">
    <property type="entry name" value="HEAVY METAL-ASSOCIATED ISOPRENYLATED PLANT PROTEIN 6"/>
    <property type="match status" value="1"/>
</dbReference>
<evidence type="ECO:0000256" key="2">
    <source>
        <dbReference type="SAM" id="MobiDB-lite"/>
    </source>
</evidence>
<dbReference type="CDD" id="cd00371">
    <property type="entry name" value="HMA"/>
    <property type="match status" value="1"/>
</dbReference>
<feature type="compositionally biased region" description="Basic and acidic residues" evidence="2">
    <location>
        <begin position="77"/>
        <end position="87"/>
    </location>
</feature>
<comment type="caution">
    <text evidence="4">The sequence shown here is derived from an EMBL/GenBank/DDBJ whole genome shotgun (WGS) entry which is preliminary data.</text>
</comment>
<evidence type="ECO:0000256" key="1">
    <source>
        <dbReference type="ARBA" id="ARBA00004170"/>
    </source>
</evidence>
<feature type="compositionally biased region" description="Gly residues" evidence="2">
    <location>
        <begin position="237"/>
        <end position="262"/>
    </location>
</feature>
<evidence type="ECO:0000259" key="3">
    <source>
        <dbReference type="PROSITE" id="PS50846"/>
    </source>
</evidence>
<dbReference type="GO" id="GO:0009626">
    <property type="term" value="P:plant-type hypersensitive response"/>
    <property type="evidence" value="ECO:0007669"/>
    <property type="project" value="UniProtKB-KW"/>
</dbReference>
<dbReference type="InterPro" id="IPR044594">
    <property type="entry name" value="HIPP01/3/5/6"/>
</dbReference>
<dbReference type="Proteomes" id="UP000826271">
    <property type="component" value="Unassembled WGS sequence"/>
</dbReference>
<feature type="compositionally biased region" description="Gly residues" evidence="2">
    <location>
        <begin position="270"/>
        <end position="280"/>
    </location>
</feature>
<feature type="region of interest" description="Disordered" evidence="2">
    <location>
        <begin position="77"/>
        <end position="144"/>
    </location>
</feature>
<dbReference type="AlphaFoldDB" id="A0AAV6Y8F0"/>
<proteinExistence type="predicted"/>
<sequence>MGEKKNADQHKEGRENKKKESKNNVNTVVLKADLHCDGCASKVLKCIRTFDGVETATIGEGLITVAGKIDPAKLREKVEQKTHKRVELVSPPANKDNNNYNNGENNGTNKKEKKENNNGENKENVKGKENNGDNKKSKETKPPLTTAVMKVHLHCEGCIQKIGSIVTKTKGYMEMKIDKQKELVTVTGAMDMKALASVLKKRLKKDVEIVPPKKESEKKENGGGDTAKNGGGEKAKSNGGGGDKAKNGGGGGDKAKNGGGGGDKAKSGGDGDGDVVGGGGEKMENRMQYQAPYPYPSMYGPGGGVEQFHYNPYPVAPYHAPQMFSDENPNACSVM</sequence>